<dbReference type="Proteomes" id="UP000234328">
    <property type="component" value="Unassembled WGS sequence"/>
</dbReference>
<evidence type="ECO:0000313" key="2">
    <source>
        <dbReference type="EMBL" id="PLC53094.1"/>
    </source>
</evidence>
<protein>
    <submittedName>
        <fullName evidence="2">Isochorismatase</fullName>
    </submittedName>
</protein>
<dbReference type="InterPro" id="IPR050993">
    <property type="entry name" value="Isochorismatase_domain"/>
</dbReference>
<evidence type="ECO:0000259" key="1">
    <source>
        <dbReference type="Pfam" id="PF00857"/>
    </source>
</evidence>
<dbReference type="PANTHER" id="PTHR14119">
    <property type="entry name" value="HYDROLASE"/>
    <property type="match status" value="1"/>
</dbReference>
<accession>A0A2N4UDK6</accession>
<dbReference type="Gene3D" id="3.40.50.850">
    <property type="entry name" value="Isochorismatase-like"/>
    <property type="match status" value="1"/>
</dbReference>
<proteinExistence type="predicted"/>
<dbReference type="RefSeq" id="WP_102070837.1">
    <property type="nucleotide sequence ID" value="NZ_PDNV01000009.1"/>
</dbReference>
<name>A0A2N4UDK6_9BURK</name>
<dbReference type="AlphaFoldDB" id="A0A2N4UDK6"/>
<reference evidence="2 3" key="1">
    <citation type="submission" date="2017-10" db="EMBL/GenBank/DDBJ databases">
        <title>Two draft genome sequences of Pusillimonas sp. strains isolated from a nitrate- and radionuclide-contaminated groundwater in Russia.</title>
        <authorList>
            <person name="Grouzdev D.S."/>
            <person name="Tourova T.P."/>
            <person name="Goeva M.A."/>
            <person name="Babich T.L."/>
            <person name="Sokolova D.S."/>
            <person name="Abdullin R."/>
            <person name="Poltaraus A.B."/>
            <person name="Toshchakov S.V."/>
            <person name="Nazina T.N."/>
        </authorList>
    </citation>
    <scope>NUCLEOTIDE SEQUENCE [LARGE SCALE GENOMIC DNA]</scope>
    <source>
        <strain evidence="2 3">JR1/69-2-13</strain>
    </source>
</reference>
<dbReference type="SUPFAM" id="SSF52499">
    <property type="entry name" value="Isochorismatase-like hydrolases"/>
    <property type="match status" value="1"/>
</dbReference>
<dbReference type="OrthoDB" id="9796958at2"/>
<feature type="domain" description="Isochorismatase-like" evidence="1">
    <location>
        <begin position="10"/>
        <end position="155"/>
    </location>
</feature>
<gene>
    <name evidence="2" type="ORF">CR155_14945</name>
</gene>
<comment type="caution">
    <text evidence="2">The sequence shown here is derived from an EMBL/GenBank/DDBJ whole genome shotgun (WGS) entry which is preliminary data.</text>
</comment>
<dbReference type="PANTHER" id="PTHR14119:SF3">
    <property type="entry name" value="ISOCHORISMATASE DOMAIN-CONTAINING PROTEIN 2"/>
    <property type="match status" value="1"/>
</dbReference>
<evidence type="ECO:0000313" key="3">
    <source>
        <dbReference type="Proteomes" id="UP000234328"/>
    </source>
</evidence>
<dbReference type="Pfam" id="PF00857">
    <property type="entry name" value="Isochorismatase"/>
    <property type="match status" value="1"/>
</dbReference>
<keyword evidence="3" id="KW-1185">Reference proteome</keyword>
<sequence length="180" mass="20003">MPMLSTHDSMVLLVDMQSALLPAIHDRERVLACAERLARAAQLLGVPVIATEHYAGKIGSTDPMLKRWVDHVIHKTHFDATRESHFRPDMPTGRTNVLLIGTEAHVCVLQTGLGLARIGLTPILVTDCVGSRRLFDQQAASSRWSHHGLEQITSEMAMFEWLETPDHPQFKEVLALIKAG</sequence>
<dbReference type="InterPro" id="IPR000868">
    <property type="entry name" value="Isochorismatase-like_dom"/>
</dbReference>
<dbReference type="EMBL" id="PDNV01000009">
    <property type="protein sequence ID" value="PLC53094.1"/>
    <property type="molecule type" value="Genomic_DNA"/>
</dbReference>
<organism evidence="2 3">
    <name type="scientific">Pollutimonas nitritireducens</name>
    <dbReference type="NCBI Taxonomy" id="2045209"/>
    <lineage>
        <taxon>Bacteria</taxon>
        <taxon>Pseudomonadati</taxon>
        <taxon>Pseudomonadota</taxon>
        <taxon>Betaproteobacteria</taxon>
        <taxon>Burkholderiales</taxon>
        <taxon>Alcaligenaceae</taxon>
        <taxon>Pollutimonas</taxon>
    </lineage>
</organism>
<dbReference type="InterPro" id="IPR036380">
    <property type="entry name" value="Isochorismatase-like_sf"/>
</dbReference>